<name>A0A418V941_9DEIO</name>
<gene>
    <name evidence="1" type="ORF">D3875_14665</name>
</gene>
<dbReference type="AlphaFoldDB" id="A0A418V941"/>
<proteinExistence type="predicted"/>
<accession>A0A418V941</accession>
<evidence type="ECO:0000313" key="2">
    <source>
        <dbReference type="Proteomes" id="UP000286287"/>
    </source>
</evidence>
<dbReference type="OrthoDB" id="64276at2"/>
<sequence length="303" mass="33310">MLSPTLPTRSGVPAQDFTAATILEALQKPLLEGWTGRLMAFPSRLKIHLHAGAISAVEGHRPLGQLLVQGGLSETQLAGALAQPGPLGQSLLQGGYLSEAQLQQALTRQAQGALDELRRDAPTFYSSRPQGPLPAPHVHLTLHALNTLERHPQGALPDHAILRLAQHDRPVNLCRTSWELLRWFNGRRTLARVMELSALAPGEARNAAQHLVQHGLLEPSAIAGLPMIVARLKPATEHRQPPASIRANLFLKHLNGETSMQKIIERLNYPLEEAALMLTGLYREGVLDLLRGQHEMQRLLEEY</sequence>
<reference evidence="1 2" key="1">
    <citation type="submission" date="2018-09" db="EMBL/GenBank/DDBJ databases">
        <authorList>
            <person name="Zhu H."/>
        </authorList>
    </citation>
    <scope>NUCLEOTIDE SEQUENCE [LARGE SCALE GENOMIC DNA]</scope>
    <source>
        <strain evidence="1 2">K2S05-167</strain>
    </source>
</reference>
<keyword evidence="2" id="KW-1185">Reference proteome</keyword>
<comment type="caution">
    <text evidence="1">The sequence shown here is derived from an EMBL/GenBank/DDBJ whole genome shotgun (WGS) entry which is preliminary data.</text>
</comment>
<evidence type="ECO:0008006" key="3">
    <source>
        <dbReference type="Google" id="ProtNLM"/>
    </source>
</evidence>
<organism evidence="1 2">
    <name type="scientific">Deinococcus cavernae</name>
    <dbReference type="NCBI Taxonomy" id="2320857"/>
    <lineage>
        <taxon>Bacteria</taxon>
        <taxon>Thermotogati</taxon>
        <taxon>Deinococcota</taxon>
        <taxon>Deinococci</taxon>
        <taxon>Deinococcales</taxon>
        <taxon>Deinococcaceae</taxon>
        <taxon>Deinococcus</taxon>
    </lineage>
</organism>
<dbReference type="EMBL" id="QYUJ01000014">
    <property type="protein sequence ID" value="RJF72599.1"/>
    <property type="molecule type" value="Genomic_DNA"/>
</dbReference>
<evidence type="ECO:0000313" key="1">
    <source>
        <dbReference type="EMBL" id="RJF72599.1"/>
    </source>
</evidence>
<protein>
    <recommendedName>
        <fullName evidence="3">DUF4388 domain-containing protein</fullName>
    </recommendedName>
</protein>
<dbReference type="Proteomes" id="UP000286287">
    <property type="component" value="Unassembled WGS sequence"/>
</dbReference>
<dbReference type="RefSeq" id="WP_119764891.1">
    <property type="nucleotide sequence ID" value="NZ_QYUJ01000014.1"/>
</dbReference>